<evidence type="ECO:0000256" key="1">
    <source>
        <dbReference type="SAM" id="SignalP"/>
    </source>
</evidence>
<evidence type="ECO:0000313" key="2">
    <source>
        <dbReference type="EMBL" id="MFC3192827.1"/>
    </source>
</evidence>
<sequence>MKNHAPVSGLLMGLLMSPLSSAQTTEITKERVIAIHESFIQAMHNRDFSVYEPFLFEGTQVYVDLDPAPDNELQKLALKDFRQLAEMSLQMVEELNIEDELLTIEINASGDQATLISKSTIQMSMLGTEVTEVSRGTTVYGLIDGAIKILSISDEIISTTGY</sequence>
<keyword evidence="3" id="KW-1185">Reference proteome</keyword>
<proteinExistence type="predicted"/>
<name>A0ABV7J6R1_9GAMM</name>
<dbReference type="Proteomes" id="UP001595533">
    <property type="component" value="Unassembled WGS sequence"/>
</dbReference>
<dbReference type="RefSeq" id="WP_077409500.1">
    <property type="nucleotide sequence ID" value="NZ_JBHRTS010000001.1"/>
</dbReference>
<feature type="signal peptide" evidence="1">
    <location>
        <begin position="1"/>
        <end position="22"/>
    </location>
</feature>
<protein>
    <submittedName>
        <fullName evidence="2">Nuclear transport factor 2 family protein</fullName>
    </submittedName>
</protein>
<feature type="chain" id="PRO_5047459986" evidence="1">
    <location>
        <begin position="23"/>
        <end position="162"/>
    </location>
</feature>
<dbReference type="SUPFAM" id="SSF54427">
    <property type="entry name" value="NTF2-like"/>
    <property type="match status" value="1"/>
</dbReference>
<accession>A0ABV7J6R1</accession>
<dbReference type="EMBL" id="JBHRTS010000001">
    <property type="protein sequence ID" value="MFC3192827.1"/>
    <property type="molecule type" value="Genomic_DNA"/>
</dbReference>
<reference evidence="3" key="1">
    <citation type="journal article" date="2019" name="Int. J. Syst. Evol. Microbiol.">
        <title>The Global Catalogue of Microorganisms (GCM) 10K type strain sequencing project: providing services to taxonomists for standard genome sequencing and annotation.</title>
        <authorList>
            <consortium name="The Broad Institute Genomics Platform"/>
            <consortium name="The Broad Institute Genome Sequencing Center for Infectious Disease"/>
            <person name="Wu L."/>
            <person name="Ma J."/>
        </authorList>
    </citation>
    <scope>NUCLEOTIDE SEQUENCE [LARGE SCALE GENOMIC DNA]</scope>
    <source>
        <strain evidence="3">KCTC 42953</strain>
    </source>
</reference>
<dbReference type="InterPro" id="IPR032710">
    <property type="entry name" value="NTF2-like_dom_sf"/>
</dbReference>
<organism evidence="2 3">
    <name type="scientific">Marinicella sediminis</name>
    <dbReference type="NCBI Taxonomy" id="1792834"/>
    <lineage>
        <taxon>Bacteria</taxon>
        <taxon>Pseudomonadati</taxon>
        <taxon>Pseudomonadota</taxon>
        <taxon>Gammaproteobacteria</taxon>
        <taxon>Lysobacterales</taxon>
        <taxon>Marinicellaceae</taxon>
        <taxon>Marinicella</taxon>
    </lineage>
</organism>
<evidence type="ECO:0000313" key="3">
    <source>
        <dbReference type="Proteomes" id="UP001595533"/>
    </source>
</evidence>
<gene>
    <name evidence="2" type="ORF">ACFODZ_01110</name>
</gene>
<comment type="caution">
    <text evidence="2">The sequence shown here is derived from an EMBL/GenBank/DDBJ whole genome shotgun (WGS) entry which is preliminary data.</text>
</comment>
<keyword evidence="1" id="KW-0732">Signal</keyword>